<evidence type="ECO:0000313" key="2">
    <source>
        <dbReference type="EMBL" id="CAD5230289.1"/>
    </source>
</evidence>
<feature type="region of interest" description="Disordered" evidence="1">
    <location>
        <begin position="169"/>
        <end position="207"/>
    </location>
</feature>
<proteinExistence type="predicted"/>
<gene>
    <name evidence="2" type="ORF">BOKJ2_LOCUS14061</name>
</gene>
<evidence type="ECO:0000256" key="1">
    <source>
        <dbReference type="SAM" id="MobiDB-lite"/>
    </source>
</evidence>
<name>A0A811LSD0_9BILA</name>
<keyword evidence="3" id="KW-1185">Reference proteome</keyword>
<evidence type="ECO:0000313" key="3">
    <source>
        <dbReference type="Proteomes" id="UP000614601"/>
    </source>
</evidence>
<feature type="compositionally biased region" description="Polar residues" evidence="1">
    <location>
        <begin position="1"/>
        <end position="11"/>
    </location>
</feature>
<feature type="region of interest" description="Disordered" evidence="1">
    <location>
        <begin position="224"/>
        <end position="293"/>
    </location>
</feature>
<feature type="compositionally biased region" description="Basic and acidic residues" evidence="1">
    <location>
        <begin position="240"/>
        <end position="262"/>
    </location>
</feature>
<organism evidence="2 3">
    <name type="scientific">Bursaphelenchus okinawaensis</name>
    <dbReference type="NCBI Taxonomy" id="465554"/>
    <lineage>
        <taxon>Eukaryota</taxon>
        <taxon>Metazoa</taxon>
        <taxon>Ecdysozoa</taxon>
        <taxon>Nematoda</taxon>
        <taxon>Chromadorea</taxon>
        <taxon>Rhabditida</taxon>
        <taxon>Tylenchina</taxon>
        <taxon>Tylenchomorpha</taxon>
        <taxon>Aphelenchoidea</taxon>
        <taxon>Aphelenchoididae</taxon>
        <taxon>Bursaphelenchus</taxon>
    </lineage>
</organism>
<dbReference type="AlphaFoldDB" id="A0A811LSD0"/>
<feature type="region of interest" description="Disordered" evidence="1">
    <location>
        <begin position="1"/>
        <end position="38"/>
    </location>
</feature>
<dbReference type="EMBL" id="CAJFCW020000006">
    <property type="protein sequence ID" value="CAG9127678.1"/>
    <property type="molecule type" value="Genomic_DNA"/>
</dbReference>
<dbReference type="Proteomes" id="UP000783686">
    <property type="component" value="Unassembled WGS sequence"/>
</dbReference>
<dbReference type="Proteomes" id="UP000614601">
    <property type="component" value="Unassembled WGS sequence"/>
</dbReference>
<sequence length="293" mass="32954">MCNQKLTNENVSAAKAEEMSRKRPASPVEELESAPAAKKTLWDDERKAELVKDIKLMMNYHLNVCKPYGLMDVPEDMAANESDFDEQYGFRRNAHIWKEHENDMLEFSKQRVDKEVESIMDTVTRATNPFVIVPPLKNVVRPSPPAPTQAKHPETDVQGIMDAVKKATNPFPMVPPLKKARTTSTVADTSGHGKKAKEGAESSKNNVMEIESIMDAVIKATKPFPIVPPLTTSPTAPETSENKKEQRNAKKDKENKDPSEAKKTKKEKKPPNKPAPLMRQAMRMMKNCRRSGY</sequence>
<feature type="compositionally biased region" description="Polar residues" evidence="1">
    <location>
        <begin position="230"/>
        <end position="239"/>
    </location>
</feature>
<comment type="caution">
    <text evidence="2">The sequence shown here is derived from an EMBL/GenBank/DDBJ whole genome shotgun (WGS) entry which is preliminary data.</text>
</comment>
<reference evidence="2" key="1">
    <citation type="submission" date="2020-09" db="EMBL/GenBank/DDBJ databases">
        <authorList>
            <person name="Kikuchi T."/>
        </authorList>
    </citation>
    <scope>NUCLEOTIDE SEQUENCE</scope>
    <source>
        <strain evidence="2">SH1</strain>
    </source>
</reference>
<dbReference type="EMBL" id="CAJFDH010000006">
    <property type="protein sequence ID" value="CAD5230289.1"/>
    <property type="molecule type" value="Genomic_DNA"/>
</dbReference>
<protein>
    <submittedName>
        <fullName evidence="2">Uncharacterized protein</fullName>
    </submittedName>
</protein>
<accession>A0A811LSD0</accession>